<dbReference type="Gene3D" id="6.10.250.690">
    <property type="match status" value="1"/>
</dbReference>
<keyword evidence="5 9" id="KW-0238">DNA-binding</keyword>
<dbReference type="PROSITE" id="PS50110">
    <property type="entry name" value="RESPONSE_REGULATORY"/>
    <property type="match status" value="1"/>
</dbReference>
<dbReference type="EMBL" id="SLWV01000006">
    <property type="protein sequence ID" value="TCO77421.1"/>
    <property type="molecule type" value="Genomic_DNA"/>
</dbReference>
<feature type="DNA-binding region" description="OmpR/PhoB-type" evidence="9">
    <location>
        <begin position="132"/>
        <end position="230"/>
    </location>
</feature>
<evidence type="ECO:0000256" key="5">
    <source>
        <dbReference type="ARBA" id="ARBA00023125"/>
    </source>
</evidence>
<feature type="domain" description="OmpR/PhoB-type" evidence="11">
    <location>
        <begin position="132"/>
        <end position="230"/>
    </location>
</feature>
<dbReference type="PANTHER" id="PTHR48111:SF2">
    <property type="entry name" value="RESPONSE REGULATOR SAER"/>
    <property type="match status" value="1"/>
</dbReference>
<gene>
    <name evidence="12" type="ORF">EV214_10663</name>
</gene>
<comment type="function">
    <text evidence="7">May play the central regulatory role in sporulation. It may be an element of the effector pathway responsible for the activation of sporulation genes in response to nutritional stress. Spo0A may act in concert with spo0H (a sigma factor) to control the expression of some genes that are critical to the sporulation process.</text>
</comment>
<dbReference type="AlphaFoldDB" id="A0A4R2KSS3"/>
<comment type="caution">
    <text evidence="12">The sequence shown here is derived from an EMBL/GenBank/DDBJ whole genome shotgun (WGS) entry which is preliminary data.</text>
</comment>
<keyword evidence="6" id="KW-0804">Transcription</keyword>
<keyword evidence="13" id="KW-1185">Reference proteome</keyword>
<dbReference type="GO" id="GO:0005829">
    <property type="term" value="C:cytosol"/>
    <property type="evidence" value="ECO:0007669"/>
    <property type="project" value="TreeGrafter"/>
</dbReference>
<organism evidence="12 13">
    <name type="scientific">Marinisporobacter balticus</name>
    <dbReference type="NCBI Taxonomy" id="2018667"/>
    <lineage>
        <taxon>Bacteria</taxon>
        <taxon>Bacillati</taxon>
        <taxon>Bacillota</taxon>
        <taxon>Clostridia</taxon>
        <taxon>Peptostreptococcales</taxon>
        <taxon>Thermotaleaceae</taxon>
        <taxon>Marinisporobacter</taxon>
    </lineage>
</organism>
<accession>A0A4R2KSS3</accession>
<dbReference type="SUPFAM" id="SSF52172">
    <property type="entry name" value="CheY-like"/>
    <property type="match status" value="1"/>
</dbReference>
<dbReference type="GO" id="GO:0006355">
    <property type="term" value="P:regulation of DNA-templated transcription"/>
    <property type="evidence" value="ECO:0007669"/>
    <property type="project" value="InterPro"/>
</dbReference>
<dbReference type="Pfam" id="PF00072">
    <property type="entry name" value="Response_reg"/>
    <property type="match status" value="1"/>
</dbReference>
<name>A0A4R2KSS3_9FIRM</name>
<dbReference type="SMART" id="SM00862">
    <property type="entry name" value="Trans_reg_C"/>
    <property type="match status" value="1"/>
</dbReference>
<keyword evidence="3" id="KW-0902">Two-component regulatory system</keyword>
<evidence type="ECO:0000256" key="9">
    <source>
        <dbReference type="PROSITE-ProRule" id="PRU01091"/>
    </source>
</evidence>
<evidence type="ECO:0000256" key="6">
    <source>
        <dbReference type="ARBA" id="ARBA00023163"/>
    </source>
</evidence>
<dbReference type="InterPro" id="IPR011006">
    <property type="entry name" value="CheY-like_superfamily"/>
</dbReference>
<dbReference type="PROSITE" id="PS51755">
    <property type="entry name" value="OMPR_PHOB"/>
    <property type="match status" value="1"/>
</dbReference>
<evidence type="ECO:0000256" key="1">
    <source>
        <dbReference type="ARBA" id="ARBA00018672"/>
    </source>
</evidence>
<dbReference type="FunFam" id="1.10.10.10:FF:000018">
    <property type="entry name" value="DNA-binding response regulator ResD"/>
    <property type="match status" value="1"/>
</dbReference>
<dbReference type="InterPro" id="IPR016032">
    <property type="entry name" value="Sig_transdc_resp-reg_C-effctor"/>
</dbReference>
<sequence>MHMYNILVVDDEKEITDAIEVYLRNQNYHVFKAYDGKEALEIFEKEAIHLVIIDIMMPRLDGTSTTIKIREKSTVPIIMLSAKSEDMDKIWGLNIGADDYITKPFNPMELLARVNSNLRRYTSYSNPTVMKENTIKIGGVELNDESKEVLIDGEGVKVTPLEYKILYLLMNHPNRVFSIEEIYEKVWKEPAYNPDTVTVHIRRIREKIEINPKEPKYLKVVWGIGYKFEQ</sequence>
<reference evidence="12 13" key="1">
    <citation type="submission" date="2019-03" db="EMBL/GenBank/DDBJ databases">
        <title>Genomic Encyclopedia of Type Strains, Phase IV (KMG-IV): sequencing the most valuable type-strain genomes for metagenomic binning, comparative biology and taxonomic classification.</title>
        <authorList>
            <person name="Goeker M."/>
        </authorList>
    </citation>
    <scope>NUCLEOTIDE SEQUENCE [LARGE SCALE GENOMIC DNA]</scope>
    <source>
        <strain evidence="12 13">DSM 102940</strain>
    </source>
</reference>
<evidence type="ECO:0000313" key="13">
    <source>
        <dbReference type="Proteomes" id="UP000294919"/>
    </source>
</evidence>
<evidence type="ECO:0000256" key="2">
    <source>
        <dbReference type="ARBA" id="ARBA00022553"/>
    </source>
</evidence>
<dbReference type="Gene3D" id="3.40.50.2300">
    <property type="match status" value="1"/>
</dbReference>
<dbReference type="Gene3D" id="1.10.10.10">
    <property type="entry name" value="Winged helix-like DNA-binding domain superfamily/Winged helix DNA-binding domain"/>
    <property type="match status" value="1"/>
</dbReference>
<dbReference type="InterPro" id="IPR001867">
    <property type="entry name" value="OmpR/PhoB-type_DNA-bd"/>
</dbReference>
<keyword evidence="2 8" id="KW-0597">Phosphoprotein</keyword>
<dbReference type="SUPFAM" id="SSF46894">
    <property type="entry name" value="C-terminal effector domain of the bipartite response regulators"/>
    <property type="match status" value="1"/>
</dbReference>
<dbReference type="CDD" id="cd00383">
    <property type="entry name" value="trans_reg_C"/>
    <property type="match status" value="1"/>
</dbReference>
<evidence type="ECO:0000313" key="12">
    <source>
        <dbReference type="EMBL" id="TCO77421.1"/>
    </source>
</evidence>
<evidence type="ECO:0000259" key="11">
    <source>
        <dbReference type="PROSITE" id="PS51755"/>
    </source>
</evidence>
<evidence type="ECO:0000259" key="10">
    <source>
        <dbReference type="PROSITE" id="PS50110"/>
    </source>
</evidence>
<dbReference type="GO" id="GO:0032993">
    <property type="term" value="C:protein-DNA complex"/>
    <property type="evidence" value="ECO:0007669"/>
    <property type="project" value="TreeGrafter"/>
</dbReference>
<dbReference type="CDD" id="cd17574">
    <property type="entry name" value="REC_OmpR"/>
    <property type="match status" value="1"/>
</dbReference>
<dbReference type="PANTHER" id="PTHR48111">
    <property type="entry name" value="REGULATOR OF RPOS"/>
    <property type="match status" value="1"/>
</dbReference>
<evidence type="ECO:0000256" key="7">
    <source>
        <dbReference type="ARBA" id="ARBA00024867"/>
    </source>
</evidence>
<dbReference type="OrthoDB" id="9790442at2"/>
<proteinExistence type="predicted"/>
<evidence type="ECO:0000256" key="4">
    <source>
        <dbReference type="ARBA" id="ARBA00023015"/>
    </source>
</evidence>
<dbReference type="InterPro" id="IPR036388">
    <property type="entry name" value="WH-like_DNA-bd_sf"/>
</dbReference>
<dbReference type="Pfam" id="PF00486">
    <property type="entry name" value="Trans_reg_C"/>
    <property type="match status" value="1"/>
</dbReference>
<dbReference type="InterPro" id="IPR039420">
    <property type="entry name" value="WalR-like"/>
</dbReference>
<evidence type="ECO:0000256" key="8">
    <source>
        <dbReference type="PROSITE-ProRule" id="PRU00169"/>
    </source>
</evidence>
<dbReference type="FunFam" id="3.40.50.2300:FF:000001">
    <property type="entry name" value="DNA-binding response regulator PhoB"/>
    <property type="match status" value="1"/>
</dbReference>
<evidence type="ECO:0000256" key="3">
    <source>
        <dbReference type="ARBA" id="ARBA00023012"/>
    </source>
</evidence>
<keyword evidence="4" id="KW-0805">Transcription regulation</keyword>
<dbReference type="Proteomes" id="UP000294919">
    <property type="component" value="Unassembled WGS sequence"/>
</dbReference>
<dbReference type="InterPro" id="IPR001789">
    <property type="entry name" value="Sig_transdc_resp-reg_receiver"/>
</dbReference>
<dbReference type="GO" id="GO:0000976">
    <property type="term" value="F:transcription cis-regulatory region binding"/>
    <property type="evidence" value="ECO:0007669"/>
    <property type="project" value="TreeGrafter"/>
</dbReference>
<feature type="domain" description="Response regulatory" evidence="10">
    <location>
        <begin position="5"/>
        <end position="118"/>
    </location>
</feature>
<feature type="modified residue" description="4-aspartylphosphate" evidence="8">
    <location>
        <position position="54"/>
    </location>
</feature>
<protein>
    <recommendedName>
        <fullName evidence="1">Stage 0 sporulation protein A homolog</fullName>
    </recommendedName>
</protein>
<dbReference type="SMART" id="SM00448">
    <property type="entry name" value="REC"/>
    <property type="match status" value="1"/>
</dbReference>
<dbReference type="GO" id="GO:0000156">
    <property type="term" value="F:phosphorelay response regulator activity"/>
    <property type="evidence" value="ECO:0007669"/>
    <property type="project" value="TreeGrafter"/>
</dbReference>